<feature type="compositionally biased region" description="Basic and acidic residues" evidence="1">
    <location>
        <begin position="106"/>
        <end position="128"/>
    </location>
</feature>
<proteinExistence type="predicted"/>
<reference evidence="2 3" key="1">
    <citation type="submission" date="2020-02" db="EMBL/GenBank/DDBJ databases">
        <authorList>
            <person name="Ma Q."/>
            <person name="Huang Y."/>
            <person name="Song X."/>
            <person name="Pei D."/>
        </authorList>
    </citation>
    <scope>NUCLEOTIDE SEQUENCE [LARGE SCALE GENOMIC DNA]</scope>
    <source>
        <strain evidence="2">Sxm20200214</strain>
        <tissue evidence="2">Leaf</tissue>
    </source>
</reference>
<name>A0A8X8B2W5_BRACI</name>
<organism evidence="2 3">
    <name type="scientific">Brassica carinata</name>
    <name type="common">Ethiopian mustard</name>
    <name type="synonym">Abyssinian cabbage</name>
    <dbReference type="NCBI Taxonomy" id="52824"/>
    <lineage>
        <taxon>Eukaryota</taxon>
        <taxon>Viridiplantae</taxon>
        <taxon>Streptophyta</taxon>
        <taxon>Embryophyta</taxon>
        <taxon>Tracheophyta</taxon>
        <taxon>Spermatophyta</taxon>
        <taxon>Magnoliopsida</taxon>
        <taxon>eudicotyledons</taxon>
        <taxon>Gunneridae</taxon>
        <taxon>Pentapetalae</taxon>
        <taxon>rosids</taxon>
        <taxon>malvids</taxon>
        <taxon>Brassicales</taxon>
        <taxon>Brassicaceae</taxon>
        <taxon>Brassiceae</taxon>
        <taxon>Brassica</taxon>
    </lineage>
</organism>
<evidence type="ECO:0000313" key="2">
    <source>
        <dbReference type="EMBL" id="KAG2321894.1"/>
    </source>
</evidence>
<evidence type="ECO:0000256" key="1">
    <source>
        <dbReference type="SAM" id="MobiDB-lite"/>
    </source>
</evidence>
<keyword evidence="3" id="KW-1185">Reference proteome</keyword>
<feature type="compositionally biased region" description="Basic and acidic residues" evidence="1">
    <location>
        <begin position="45"/>
        <end position="55"/>
    </location>
</feature>
<comment type="caution">
    <text evidence="2">The sequence shown here is derived from an EMBL/GenBank/DDBJ whole genome shotgun (WGS) entry which is preliminary data.</text>
</comment>
<dbReference type="Proteomes" id="UP000886595">
    <property type="component" value="Unassembled WGS sequence"/>
</dbReference>
<feature type="region of interest" description="Disordered" evidence="1">
    <location>
        <begin position="1"/>
        <end position="140"/>
    </location>
</feature>
<dbReference type="AlphaFoldDB" id="A0A8X8B2W5"/>
<gene>
    <name evidence="2" type="ORF">Bca52824_015107</name>
</gene>
<feature type="compositionally biased region" description="Polar residues" evidence="1">
    <location>
        <begin position="72"/>
        <end position="101"/>
    </location>
</feature>
<protein>
    <submittedName>
        <fullName evidence="2">Uncharacterized protein</fullName>
    </submittedName>
</protein>
<accession>A0A8X8B2W5</accession>
<evidence type="ECO:0000313" key="3">
    <source>
        <dbReference type="Proteomes" id="UP000886595"/>
    </source>
</evidence>
<sequence>MKRSLKTYARKPATPPQEEQDQHHGAGISARPSCDKNPRSLPTTEHQRSLTRGKELTINPKSRLSQHDQRHNTVSRLQRKQTTTEPPILQRTTEANDGSQNQRRKQSGESMRRLEKQRANEAERRKPSADATDAAPGRRM</sequence>
<dbReference type="EMBL" id="JAAMPC010000003">
    <property type="protein sequence ID" value="KAG2321894.1"/>
    <property type="molecule type" value="Genomic_DNA"/>
</dbReference>